<evidence type="ECO:0000313" key="2">
    <source>
        <dbReference type="Proteomes" id="UP000629098"/>
    </source>
</evidence>
<keyword evidence="2" id="KW-1185">Reference proteome</keyword>
<evidence type="ECO:0000313" key="1">
    <source>
        <dbReference type="EMBL" id="MBD2777764.1"/>
    </source>
</evidence>
<dbReference type="AlphaFoldDB" id="A0A8J7C970"/>
<protein>
    <submittedName>
        <fullName evidence="1">Uncharacterized protein</fullName>
    </submittedName>
</protein>
<name>A0A8J7C970_9CYAN</name>
<gene>
    <name evidence="1" type="ORF">ICL16_38420</name>
</gene>
<reference evidence="1" key="1">
    <citation type="submission" date="2020-09" db="EMBL/GenBank/DDBJ databases">
        <title>Iningainema tapete sp. nov. (Scytonemataceae, Cyanobacteria) from greenhouses in central Florida (USA) produces two types of nodularin with biosynthetic potential for microcystin-LR and anabaenopeptins.</title>
        <authorList>
            <person name="Berthold D.E."/>
            <person name="Lefler F.W."/>
            <person name="Huang I.-S."/>
            <person name="Abdulla H."/>
            <person name="Zimba P.V."/>
            <person name="Laughinghouse H.D. IV."/>
        </authorList>
    </citation>
    <scope>NUCLEOTIDE SEQUENCE</scope>
    <source>
        <strain evidence="1">BLCCT55</strain>
    </source>
</reference>
<accession>A0A8J7C970</accession>
<dbReference type="EMBL" id="JACXAE010000118">
    <property type="protein sequence ID" value="MBD2777764.1"/>
    <property type="molecule type" value="Genomic_DNA"/>
</dbReference>
<comment type="caution">
    <text evidence="1">The sequence shown here is derived from an EMBL/GenBank/DDBJ whole genome shotgun (WGS) entry which is preliminary data.</text>
</comment>
<organism evidence="1 2">
    <name type="scientific">Iningainema tapete BLCC-T55</name>
    <dbReference type="NCBI Taxonomy" id="2748662"/>
    <lineage>
        <taxon>Bacteria</taxon>
        <taxon>Bacillati</taxon>
        <taxon>Cyanobacteriota</taxon>
        <taxon>Cyanophyceae</taxon>
        <taxon>Nostocales</taxon>
        <taxon>Scytonemataceae</taxon>
        <taxon>Iningainema tapete</taxon>
    </lineage>
</organism>
<dbReference type="Proteomes" id="UP000629098">
    <property type="component" value="Unassembled WGS sequence"/>
</dbReference>
<proteinExistence type="predicted"/>
<sequence length="71" mass="7909">MSTFIDTTPQLDPNKILEEAITQTKYLAQEGLSFQTDDIFLCPLDFVSFLYPELAGCAQVALAEIIAQYGF</sequence>
<dbReference type="RefSeq" id="WP_190836832.1">
    <property type="nucleotide sequence ID" value="NZ_CAWPPI010000118.1"/>
</dbReference>